<comment type="caution">
    <text evidence="1">The sequence shown here is derived from an EMBL/GenBank/DDBJ whole genome shotgun (WGS) entry which is preliminary data.</text>
</comment>
<accession>A0A1J4TAC2</accession>
<evidence type="ECO:0000313" key="1">
    <source>
        <dbReference type="EMBL" id="OIO07843.1"/>
    </source>
</evidence>
<dbReference type="EMBL" id="MNUU01000031">
    <property type="protein sequence ID" value="OIO07843.1"/>
    <property type="molecule type" value="Genomic_DNA"/>
</dbReference>
<protein>
    <submittedName>
        <fullName evidence="1">Uncharacterized protein</fullName>
    </submittedName>
</protein>
<evidence type="ECO:0000313" key="2">
    <source>
        <dbReference type="Proteomes" id="UP000183192"/>
    </source>
</evidence>
<sequence length="69" mass="8146">MNSDFNQKAPHKIKINIIFKEENCSLHKQITLNVILFFINNYRIGGKIWGFLKDSRKNAIARQWKLVLS</sequence>
<proteinExistence type="predicted"/>
<name>A0A1J4TAC2_9BACT</name>
<dbReference type="Proteomes" id="UP000183192">
    <property type="component" value="Unassembled WGS sequence"/>
</dbReference>
<reference evidence="1 2" key="1">
    <citation type="journal article" date="2016" name="Environ. Microbiol.">
        <title>Genomic resolution of a cold subsurface aquifer community provides metabolic insights for novel microbes adapted to high CO concentrations.</title>
        <authorList>
            <person name="Probst A.J."/>
            <person name="Castelle C.J."/>
            <person name="Singh A."/>
            <person name="Brown C.T."/>
            <person name="Anantharaman K."/>
            <person name="Sharon I."/>
            <person name="Hug L.A."/>
            <person name="Burstein D."/>
            <person name="Emerson J.B."/>
            <person name="Thomas B.C."/>
            <person name="Banfield J.F."/>
        </authorList>
    </citation>
    <scope>NUCLEOTIDE SEQUENCE [LARGE SCALE GENOMIC DNA]</scope>
    <source>
        <strain evidence="1">CG1_02_37_44</strain>
    </source>
</reference>
<organism evidence="1 2">
    <name type="scientific">Candidatus Falkowbacteria bacterium CG1_02_37_44</name>
    <dbReference type="NCBI Taxonomy" id="1805146"/>
    <lineage>
        <taxon>Bacteria</taxon>
        <taxon>Candidatus Falkowiibacteriota</taxon>
    </lineage>
</organism>
<dbReference type="AlphaFoldDB" id="A0A1J4TAC2"/>
<gene>
    <name evidence="1" type="ORF">AUJ27_01740</name>
</gene>